<dbReference type="InterPro" id="IPR036390">
    <property type="entry name" value="WH_DNA-bd_sf"/>
</dbReference>
<protein>
    <submittedName>
        <fullName evidence="6">DNA-binding transcriptional regulator, MarR family</fullName>
    </submittedName>
    <submittedName>
        <fullName evidence="5">MarR family transcriptional regulator</fullName>
    </submittedName>
</protein>
<dbReference type="Proteomes" id="UP000242243">
    <property type="component" value="Unassembled WGS sequence"/>
</dbReference>
<keyword evidence="2 6" id="KW-0238">DNA-binding</keyword>
<evidence type="ECO:0000313" key="8">
    <source>
        <dbReference type="Proteomes" id="UP000321547"/>
    </source>
</evidence>
<dbReference type="EMBL" id="BJWI01000033">
    <property type="protein sequence ID" value="GEM02342.1"/>
    <property type="molecule type" value="Genomic_DNA"/>
</dbReference>
<dbReference type="InterPro" id="IPR036388">
    <property type="entry name" value="WH-like_DNA-bd_sf"/>
</dbReference>
<dbReference type="GO" id="GO:0003677">
    <property type="term" value="F:DNA binding"/>
    <property type="evidence" value="ECO:0007669"/>
    <property type="project" value="UniProtKB-KW"/>
</dbReference>
<dbReference type="Gene3D" id="1.10.10.10">
    <property type="entry name" value="Winged helix-like DNA-binding domain superfamily/Winged helix DNA-binding domain"/>
    <property type="match status" value="1"/>
</dbReference>
<dbReference type="PANTHER" id="PTHR42756:SF1">
    <property type="entry name" value="TRANSCRIPTIONAL REPRESSOR OF EMRAB OPERON"/>
    <property type="match status" value="1"/>
</dbReference>
<dbReference type="PANTHER" id="PTHR42756">
    <property type="entry name" value="TRANSCRIPTIONAL REGULATOR, MARR"/>
    <property type="match status" value="1"/>
</dbReference>
<organism evidence="6 7">
    <name type="scientific">Halolactibacillus halophilus</name>
    <dbReference type="NCBI Taxonomy" id="306540"/>
    <lineage>
        <taxon>Bacteria</taxon>
        <taxon>Bacillati</taxon>
        <taxon>Bacillota</taxon>
        <taxon>Bacilli</taxon>
        <taxon>Bacillales</taxon>
        <taxon>Bacillaceae</taxon>
        <taxon>Halolactibacillus</taxon>
    </lineage>
</organism>
<dbReference type="PROSITE" id="PS50995">
    <property type="entry name" value="HTH_MARR_2"/>
    <property type="match status" value="1"/>
</dbReference>
<dbReference type="Pfam" id="PF01047">
    <property type="entry name" value="MarR"/>
    <property type="match status" value="1"/>
</dbReference>
<dbReference type="SMART" id="SM00347">
    <property type="entry name" value="HTH_MARR"/>
    <property type="match status" value="1"/>
</dbReference>
<evidence type="ECO:0000313" key="6">
    <source>
        <dbReference type="EMBL" id="SFP57521.1"/>
    </source>
</evidence>
<evidence type="ECO:0000256" key="2">
    <source>
        <dbReference type="ARBA" id="ARBA00023125"/>
    </source>
</evidence>
<evidence type="ECO:0000259" key="4">
    <source>
        <dbReference type="PROSITE" id="PS50995"/>
    </source>
</evidence>
<sequence length="143" mass="16233">MALHDCMNFLLSVSQNKVFKYFSKLLQEYKLTPAQYGVLNCLWQAGTLSPKQIGSMLHLEAPTVSGILDRMQKADLIERSIDENSRRNVWVAPTDKANVMRESIEKVTQHLNTVVLKDVPDEEAIVLRKALKTIIASDFDEEV</sequence>
<evidence type="ECO:0000256" key="3">
    <source>
        <dbReference type="ARBA" id="ARBA00023163"/>
    </source>
</evidence>
<dbReference type="AlphaFoldDB" id="A0A1I5RGW5"/>
<dbReference type="EMBL" id="FOXC01000030">
    <property type="protein sequence ID" value="SFP57521.1"/>
    <property type="molecule type" value="Genomic_DNA"/>
</dbReference>
<evidence type="ECO:0000256" key="1">
    <source>
        <dbReference type="ARBA" id="ARBA00023015"/>
    </source>
</evidence>
<dbReference type="GO" id="GO:0003700">
    <property type="term" value="F:DNA-binding transcription factor activity"/>
    <property type="evidence" value="ECO:0007669"/>
    <property type="project" value="InterPro"/>
</dbReference>
<name>A0A1I5RGW5_9BACI</name>
<gene>
    <name evidence="5" type="ORF">HHA03_18740</name>
    <name evidence="6" type="ORF">SAMN05421839_1302</name>
</gene>
<proteinExistence type="predicted"/>
<keyword evidence="1" id="KW-0805">Transcription regulation</keyword>
<feature type="domain" description="HTH marR-type" evidence="4">
    <location>
        <begin position="1"/>
        <end position="136"/>
    </location>
</feature>
<dbReference type="Proteomes" id="UP000321547">
    <property type="component" value="Unassembled WGS sequence"/>
</dbReference>
<evidence type="ECO:0000313" key="5">
    <source>
        <dbReference type="EMBL" id="GEM02342.1"/>
    </source>
</evidence>
<keyword evidence="8" id="KW-1185">Reference proteome</keyword>
<dbReference type="OrthoDB" id="9799663at2"/>
<dbReference type="InterPro" id="IPR000835">
    <property type="entry name" value="HTH_MarR-typ"/>
</dbReference>
<dbReference type="SUPFAM" id="SSF46785">
    <property type="entry name" value="Winged helix' DNA-binding domain"/>
    <property type="match status" value="1"/>
</dbReference>
<reference evidence="5 8" key="2">
    <citation type="submission" date="2019-07" db="EMBL/GenBank/DDBJ databases">
        <title>Whole genome shotgun sequence of Halolactibacillus halophilus NBRC 100868.</title>
        <authorList>
            <person name="Hosoyama A."/>
            <person name="Uohara A."/>
            <person name="Ohji S."/>
            <person name="Ichikawa N."/>
        </authorList>
    </citation>
    <scope>NUCLEOTIDE SEQUENCE [LARGE SCALE GENOMIC DNA]</scope>
    <source>
        <strain evidence="5 8">NBRC 100868</strain>
    </source>
</reference>
<reference evidence="6 7" key="1">
    <citation type="submission" date="2016-10" db="EMBL/GenBank/DDBJ databases">
        <authorList>
            <person name="de Groot N.N."/>
        </authorList>
    </citation>
    <scope>NUCLEOTIDE SEQUENCE [LARGE SCALE GENOMIC DNA]</scope>
    <source>
        <strain evidence="6 7">DSM 17073</strain>
    </source>
</reference>
<dbReference type="RefSeq" id="WP_089832954.1">
    <property type="nucleotide sequence ID" value="NZ_BJWI01000033.1"/>
</dbReference>
<keyword evidence="3" id="KW-0804">Transcription</keyword>
<dbReference type="STRING" id="306540.SAMN05421839_1302"/>
<accession>A0A1I5RGW5</accession>
<dbReference type="PRINTS" id="PR00598">
    <property type="entry name" value="HTHMARR"/>
</dbReference>
<evidence type="ECO:0000313" key="7">
    <source>
        <dbReference type="Proteomes" id="UP000242243"/>
    </source>
</evidence>